<proteinExistence type="predicted"/>
<accession>A0ABT0IMB9</accession>
<dbReference type="EMBL" id="JALPRY010000004">
    <property type="protein sequence ID" value="MCK8779017.1"/>
    <property type="molecule type" value="Genomic_DNA"/>
</dbReference>
<evidence type="ECO:0000259" key="1">
    <source>
        <dbReference type="Pfam" id="PF21926"/>
    </source>
</evidence>
<comment type="caution">
    <text evidence="2">The sequence shown here is derived from an EMBL/GenBank/DDBJ whole genome shotgun (WGS) entry which is preliminary data.</text>
</comment>
<evidence type="ECO:0000313" key="2">
    <source>
        <dbReference type="EMBL" id="MCK8779017.1"/>
    </source>
</evidence>
<dbReference type="InterPro" id="IPR054597">
    <property type="entry name" value="FeeM_cat"/>
</dbReference>
<dbReference type="InterPro" id="IPR016181">
    <property type="entry name" value="Acyl_CoA_acyltransferase"/>
</dbReference>
<protein>
    <recommendedName>
        <fullName evidence="1">N-acyl amino acid synthase FeeM catalytic core domain-containing protein</fullName>
    </recommendedName>
</protein>
<evidence type="ECO:0000313" key="3">
    <source>
        <dbReference type="Proteomes" id="UP001202827"/>
    </source>
</evidence>
<dbReference type="RefSeq" id="WP_248681832.1">
    <property type="nucleotide sequence ID" value="NZ_JALPRY010000004.1"/>
</dbReference>
<gene>
    <name evidence="2" type="ORF">M0654_03365</name>
</gene>
<feature type="domain" description="N-acyl amino acid synthase FeeM catalytic core" evidence="1">
    <location>
        <begin position="36"/>
        <end position="192"/>
    </location>
</feature>
<reference evidence="2 3" key="1">
    <citation type="submission" date="2022-04" db="EMBL/GenBank/DDBJ databases">
        <title>Rhizobium coralii sp. nov., isolated from coral Turbinaria peltata.</title>
        <authorList>
            <person name="Sun H."/>
        </authorList>
    </citation>
    <scope>NUCLEOTIDE SEQUENCE [LARGE SCALE GENOMIC DNA]</scope>
    <source>
        <strain evidence="2 3">NTR19</strain>
    </source>
</reference>
<keyword evidence="3" id="KW-1185">Reference proteome</keyword>
<dbReference type="Gene3D" id="3.40.630.30">
    <property type="match status" value="1"/>
</dbReference>
<organism evidence="2 3">
    <name type="scientific">Neorhizobium turbinariae</name>
    <dbReference type="NCBI Taxonomy" id="2937795"/>
    <lineage>
        <taxon>Bacteria</taxon>
        <taxon>Pseudomonadati</taxon>
        <taxon>Pseudomonadota</taxon>
        <taxon>Alphaproteobacteria</taxon>
        <taxon>Hyphomicrobiales</taxon>
        <taxon>Rhizobiaceae</taxon>
        <taxon>Rhizobium/Agrobacterium group</taxon>
        <taxon>Neorhizobium</taxon>
    </lineage>
</organism>
<dbReference type="Pfam" id="PF21926">
    <property type="entry name" value="FeeM"/>
    <property type="match status" value="1"/>
</dbReference>
<name>A0ABT0IMB9_9HYPH</name>
<dbReference type="SUPFAM" id="SSF55729">
    <property type="entry name" value="Acyl-CoA N-acyltransferases (Nat)"/>
    <property type="match status" value="1"/>
</dbReference>
<sequence>MPFNRSFVNDNFSAKLLSTLDHVEYRRIETQEDFEDIARLRYKAYKTHGVLPVNATKLIDEIDFDRNAHVFGVYYDEQLVSTIRLHVVTPEHRVCQSILIFPEAVNEMLDAGMTLIDSARFAIAPEFAGELSAMPYLTVRLTPVAAIYFDADRVLQPIRPAHAAFYRRFFYAQPLVEPRRVPTYDFDLMLLASKTRELRSKMMKRFPAFQSEACERRMLFDRSNFETAPLTILPTARIAGRPQSPEMAYLG</sequence>
<dbReference type="Proteomes" id="UP001202827">
    <property type="component" value="Unassembled WGS sequence"/>
</dbReference>